<evidence type="ECO:0000313" key="1">
    <source>
        <dbReference type="EMBL" id="KAF1012870.1"/>
    </source>
</evidence>
<gene>
    <name evidence="1" type="ORF">GAK29_04798</name>
</gene>
<proteinExistence type="predicted"/>
<protein>
    <recommendedName>
        <fullName evidence="3">Bacteriophage protein</fullName>
    </recommendedName>
</protein>
<reference evidence="2" key="1">
    <citation type="journal article" date="2020" name="MBio">
        <title>Horizontal gene transfer to a defensive symbiont with a reduced genome amongst a multipartite beetle microbiome.</title>
        <authorList>
            <person name="Waterworth S.C."/>
            <person name="Florez L.V."/>
            <person name="Rees E.R."/>
            <person name="Hertweck C."/>
            <person name="Kaltenpoth M."/>
            <person name="Kwan J.C."/>
        </authorList>
    </citation>
    <scope>NUCLEOTIDE SEQUENCE [LARGE SCALE GENOMIC DNA]</scope>
</reference>
<sequence>MSVTSTGNGLLDILNAVSELSKTDVLVGVPHGEARTDGDGMTNAAIGYLLETGSPAMNLPPRPHLIPGIEEVQDIIAEKLTWAVDAALTGNTKRMYFYLESAGMKATMNVKRFINAGDFAPLAPLTIKGRKARGRKSEKPLVDTAQYRNSHTYVVMQGEEEIKRA</sequence>
<organism evidence="1 2">
    <name type="scientific">Acinetobacter bereziniae</name>
    <name type="common">Acinetobacter genomosp. 10</name>
    <dbReference type="NCBI Taxonomy" id="106648"/>
    <lineage>
        <taxon>Bacteria</taxon>
        <taxon>Pseudomonadati</taxon>
        <taxon>Pseudomonadota</taxon>
        <taxon>Gammaproteobacteria</taxon>
        <taxon>Moraxellales</taxon>
        <taxon>Moraxellaceae</taxon>
        <taxon>Acinetobacter</taxon>
    </lineage>
</organism>
<comment type="caution">
    <text evidence="1">The sequence shown here is derived from an EMBL/GenBank/DDBJ whole genome shotgun (WGS) entry which is preliminary data.</text>
</comment>
<dbReference type="Proteomes" id="UP000490535">
    <property type="component" value="Unassembled WGS sequence"/>
</dbReference>
<accession>A0A833PAE8</accession>
<dbReference type="EMBL" id="WNDP01000252">
    <property type="protein sequence ID" value="KAF1012870.1"/>
    <property type="molecule type" value="Genomic_DNA"/>
</dbReference>
<name>A0A833PAE8_ACIBZ</name>
<evidence type="ECO:0000313" key="2">
    <source>
        <dbReference type="Proteomes" id="UP000490535"/>
    </source>
</evidence>
<evidence type="ECO:0008006" key="3">
    <source>
        <dbReference type="Google" id="ProtNLM"/>
    </source>
</evidence>
<dbReference type="AlphaFoldDB" id="A0A833PAE8"/>